<evidence type="ECO:0000313" key="3">
    <source>
        <dbReference type="EMBL" id="MDL5030942.1"/>
    </source>
</evidence>
<evidence type="ECO:0000259" key="2">
    <source>
        <dbReference type="Pfam" id="PF07883"/>
    </source>
</evidence>
<evidence type="ECO:0000313" key="4">
    <source>
        <dbReference type="Proteomes" id="UP001238603"/>
    </source>
</evidence>
<reference evidence="3 4" key="1">
    <citation type="submission" date="2023-06" db="EMBL/GenBank/DDBJ databases">
        <title>Pelomonas sp. APW6 16S ribosomal RNA gene genome sequencing and assembly.</title>
        <authorList>
            <person name="Woo H."/>
        </authorList>
    </citation>
    <scope>NUCLEOTIDE SEQUENCE [LARGE SCALE GENOMIC DNA]</scope>
    <source>
        <strain evidence="3 4">APW6</strain>
    </source>
</reference>
<protein>
    <submittedName>
        <fullName evidence="3">Cupin domain-containing protein</fullName>
    </submittedName>
</protein>
<dbReference type="Gene3D" id="2.60.120.10">
    <property type="entry name" value="Jelly Rolls"/>
    <property type="match status" value="1"/>
</dbReference>
<organism evidence="3 4">
    <name type="scientific">Roseateles subflavus</name>
    <dbReference type="NCBI Taxonomy" id="3053353"/>
    <lineage>
        <taxon>Bacteria</taxon>
        <taxon>Pseudomonadati</taxon>
        <taxon>Pseudomonadota</taxon>
        <taxon>Betaproteobacteria</taxon>
        <taxon>Burkholderiales</taxon>
        <taxon>Sphaerotilaceae</taxon>
        <taxon>Roseateles</taxon>
    </lineage>
</organism>
<sequence>MSETDPDRAAELRRKLIRNHQEVPRELFERAPLYESRVAGVSDGTLARKLGCGIDTVPPGKQSCPYHFHHTQEEMFIILAGEGTLRVAGERLPVKAGDVIFIPCGPDYPHHLLNTSAADLTYLSISTQERPEVCEYPDSDKIGVFSSKGSAFLQRRDAGLDYWDGEP</sequence>
<name>A0ABT7LF61_9BURK</name>
<proteinExistence type="predicted"/>
<feature type="domain" description="Cupin type-2" evidence="2">
    <location>
        <begin position="56"/>
        <end position="125"/>
    </location>
</feature>
<dbReference type="EMBL" id="JASVDS010000001">
    <property type="protein sequence ID" value="MDL5030942.1"/>
    <property type="molecule type" value="Genomic_DNA"/>
</dbReference>
<dbReference type="SUPFAM" id="SSF51182">
    <property type="entry name" value="RmlC-like cupins"/>
    <property type="match status" value="1"/>
</dbReference>
<evidence type="ECO:0000256" key="1">
    <source>
        <dbReference type="ARBA" id="ARBA00022723"/>
    </source>
</evidence>
<dbReference type="InterPro" id="IPR011051">
    <property type="entry name" value="RmlC_Cupin_sf"/>
</dbReference>
<dbReference type="RefSeq" id="WP_285981063.1">
    <property type="nucleotide sequence ID" value="NZ_JASVDS010000001.1"/>
</dbReference>
<dbReference type="InterPro" id="IPR013096">
    <property type="entry name" value="Cupin_2"/>
</dbReference>
<dbReference type="Proteomes" id="UP001238603">
    <property type="component" value="Unassembled WGS sequence"/>
</dbReference>
<keyword evidence="4" id="KW-1185">Reference proteome</keyword>
<gene>
    <name evidence="3" type="ORF">QRD43_03405</name>
</gene>
<comment type="caution">
    <text evidence="3">The sequence shown here is derived from an EMBL/GenBank/DDBJ whole genome shotgun (WGS) entry which is preliminary data.</text>
</comment>
<dbReference type="Pfam" id="PF07883">
    <property type="entry name" value="Cupin_2"/>
    <property type="match status" value="1"/>
</dbReference>
<dbReference type="InterPro" id="IPR014710">
    <property type="entry name" value="RmlC-like_jellyroll"/>
</dbReference>
<dbReference type="PANTHER" id="PTHR35848:SF6">
    <property type="entry name" value="CUPIN TYPE-2 DOMAIN-CONTAINING PROTEIN"/>
    <property type="match status" value="1"/>
</dbReference>
<dbReference type="CDD" id="cd02224">
    <property type="entry name" value="cupin_SPO2919-like"/>
    <property type="match status" value="1"/>
</dbReference>
<dbReference type="InterPro" id="IPR051610">
    <property type="entry name" value="GPI/OXD"/>
</dbReference>
<accession>A0ABT7LF61</accession>
<dbReference type="PANTHER" id="PTHR35848">
    <property type="entry name" value="OXALATE-BINDING PROTEIN"/>
    <property type="match status" value="1"/>
</dbReference>
<keyword evidence="1" id="KW-0479">Metal-binding</keyword>